<evidence type="ECO:0000256" key="2">
    <source>
        <dbReference type="SAM" id="MobiDB-lite"/>
    </source>
</evidence>
<dbReference type="GO" id="GO:0051607">
    <property type="term" value="P:defense response to virus"/>
    <property type="evidence" value="ECO:0007669"/>
    <property type="project" value="UniProtKB-KW"/>
</dbReference>
<gene>
    <name evidence="4" type="ordered locus">AZOLI_p20091</name>
</gene>
<dbReference type="Pfam" id="PF03787">
    <property type="entry name" value="RAMPs"/>
    <property type="match status" value="1"/>
</dbReference>
<dbReference type="AlphaFoldDB" id="G7ZCE1"/>
<dbReference type="InterPro" id="IPR005537">
    <property type="entry name" value="RAMP_III_fam"/>
</dbReference>
<keyword evidence="4" id="KW-0614">Plasmid</keyword>
<feature type="domain" description="CRISPR type III-associated protein" evidence="3">
    <location>
        <begin position="12"/>
        <end position="317"/>
    </location>
</feature>
<dbReference type="PANTHER" id="PTHR36700:SF1">
    <property type="entry name" value="CRISPR SYSTEM CMR SUBUNIT CMR4"/>
    <property type="match status" value="1"/>
</dbReference>
<dbReference type="OrthoDB" id="9789361at2"/>
<name>G7ZCE1_AZOL4</name>
<feature type="compositionally biased region" description="Basic and acidic residues" evidence="2">
    <location>
        <begin position="82"/>
        <end position="92"/>
    </location>
</feature>
<proteinExistence type="predicted"/>
<evidence type="ECO:0000313" key="4">
    <source>
        <dbReference type="EMBL" id="CBS89281.1"/>
    </source>
</evidence>
<feature type="region of interest" description="Disordered" evidence="2">
    <location>
        <begin position="82"/>
        <end position="102"/>
    </location>
</feature>
<evidence type="ECO:0000256" key="1">
    <source>
        <dbReference type="ARBA" id="ARBA00023118"/>
    </source>
</evidence>
<keyword evidence="5" id="KW-1185">Reference proteome</keyword>
<protein>
    <submittedName>
        <fullName evidence="4">CRISPR-associated RAMP protein Cmr4</fullName>
    </submittedName>
</protein>
<organism evidence="4 5">
    <name type="scientific">Azospirillum lipoferum (strain 4B)</name>
    <dbReference type="NCBI Taxonomy" id="862719"/>
    <lineage>
        <taxon>Bacteria</taxon>
        <taxon>Pseudomonadati</taxon>
        <taxon>Pseudomonadota</taxon>
        <taxon>Alphaproteobacteria</taxon>
        <taxon>Rhodospirillales</taxon>
        <taxon>Azospirillaceae</taxon>
        <taxon>Azospirillum</taxon>
    </lineage>
</organism>
<dbReference type="InterPro" id="IPR013410">
    <property type="entry name" value="CRISPR-assoc_RAMP_Cmr4"/>
</dbReference>
<dbReference type="Proteomes" id="UP000005667">
    <property type="component" value="Plasmid AZO_p2"/>
</dbReference>
<reference evidence="5" key="1">
    <citation type="journal article" date="2011" name="PLoS Genet.">
        <title>Azospirillum genomes reveal transition of bacteria from aquatic to terrestrial environments.</title>
        <authorList>
            <person name="Wisniewski-Dye F."/>
            <person name="Borziak K."/>
            <person name="Khalsa-Moyers G."/>
            <person name="Alexandre G."/>
            <person name="Sukharnikov L.O."/>
            <person name="Wuichet K."/>
            <person name="Hurst G.B."/>
            <person name="McDonald W.H."/>
            <person name="Robertson J.S."/>
            <person name="Barbe V."/>
            <person name="Calteau A."/>
            <person name="Rouy Z."/>
            <person name="Mangenot S."/>
            <person name="Prigent-Combaret C."/>
            <person name="Normand P."/>
            <person name="Boyer M."/>
            <person name="Siguier P."/>
            <person name="Dessaux Y."/>
            <person name="Elmerich C."/>
            <person name="Condemine G."/>
            <person name="Krishnen G."/>
            <person name="Kennedy I."/>
            <person name="Paterson A.H."/>
            <person name="Gonzalez V."/>
            <person name="Mavingui P."/>
            <person name="Zhulin I.B."/>
        </authorList>
    </citation>
    <scope>NUCLEOTIDE SEQUENCE [LARGE SCALE GENOMIC DNA]</scope>
    <source>
        <strain evidence="5">4B</strain>
    </source>
</reference>
<evidence type="ECO:0000259" key="3">
    <source>
        <dbReference type="Pfam" id="PF03787"/>
    </source>
</evidence>
<dbReference type="EMBL" id="FQ311870">
    <property type="protein sequence ID" value="CBS89281.1"/>
    <property type="molecule type" value="Genomic_DNA"/>
</dbReference>
<dbReference type="PANTHER" id="PTHR36700">
    <property type="entry name" value="CRISPR SYSTEM CMR SUBUNIT CMR4"/>
    <property type="match status" value="1"/>
</dbReference>
<geneLocation type="plasmid" evidence="4 5">
    <name>AZO_p2</name>
</geneLocation>
<sequence length="331" mass="34817">MTLWTRTAVMGLYTLSPTHVGTGQATGAIDLPIARDAATGFPVLPATSLKGVLRDRFSPDPQPSQSDRDLIIQLFGSELADIGKDSDTGKDSDGDDGGLKPGRLAVTEGRLVAYPVRSLSRPFFHVTCPQILEQLLRDLRATGGPAPSLDLTALDDLRGALASDKALAGKALVLEDLVFAPDTVLAPDGIGAIAAFLAGLLPADEAATRRRLESGLIVIPDADFTALMRSAVPVRARVKLTGGKTTDKWTNPDSGETESGNLWYEETLPSDCLFVALVGQRRDRDRKGATLQTLLDRAANLAVLQVGGHETVGQGLCLCTLEAAAPSGGAR</sequence>
<dbReference type="NCBIfam" id="TIGR02580">
    <property type="entry name" value="cas_RAMP_Cmr4"/>
    <property type="match status" value="1"/>
</dbReference>
<dbReference type="KEGG" id="ali:AZOLI_p20091"/>
<evidence type="ECO:0000313" key="5">
    <source>
        <dbReference type="Proteomes" id="UP000005667"/>
    </source>
</evidence>
<keyword evidence="1" id="KW-0051">Antiviral defense</keyword>
<dbReference type="RefSeq" id="WP_014188722.1">
    <property type="nucleotide sequence ID" value="NC_016586.1"/>
</dbReference>
<accession>G7ZCE1</accession>
<dbReference type="HOGENOM" id="CLU_047795_0_0_5"/>